<feature type="compositionally biased region" description="Basic and acidic residues" evidence="1">
    <location>
        <begin position="424"/>
        <end position="434"/>
    </location>
</feature>
<feature type="region of interest" description="Disordered" evidence="1">
    <location>
        <begin position="1048"/>
        <end position="1093"/>
    </location>
</feature>
<dbReference type="EMBL" id="VLTM01000091">
    <property type="protein sequence ID" value="KAA0154811.1"/>
    <property type="molecule type" value="Genomic_DNA"/>
</dbReference>
<accession>A0A5A8CSJ2</accession>
<feature type="compositionally biased region" description="Basic and acidic residues" evidence="1">
    <location>
        <begin position="1068"/>
        <end position="1078"/>
    </location>
</feature>
<feature type="region of interest" description="Disordered" evidence="1">
    <location>
        <begin position="274"/>
        <end position="297"/>
    </location>
</feature>
<organism evidence="2 3">
    <name type="scientific">Cafeteria roenbergensis</name>
    <name type="common">Marine flagellate</name>
    <dbReference type="NCBI Taxonomy" id="33653"/>
    <lineage>
        <taxon>Eukaryota</taxon>
        <taxon>Sar</taxon>
        <taxon>Stramenopiles</taxon>
        <taxon>Bigyra</taxon>
        <taxon>Opalozoa</taxon>
        <taxon>Bicosoecida</taxon>
        <taxon>Cafeteriaceae</taxon>
        <taxon>Cafeteria</taxon>
    </lineage>
</organism>
<reference evidence="2 3" key="1">
    <citation type="submission" date="2019-07" db="EMBL/GenBank/DDBJ databases">
        <title>Genomes of Cafeteria roenbergensis.</title>
        <authorList>
            <person name="Fischer M.G."/>
            <person name="Hackl T."/>
            <person name="Roman M."/>
        </authorList>
    </citation>
    <scope>NUCLEOTIDE SEQUENCE [LARGE SCALE GENOMIC DNA]</scope>
    <source>
        <strain evidence="2 3">Cflag</strain>
    </source>
</reference>
<dbReference type="Proteomes" id="UP000325113">
    <property type="component" value="Unassembled WGS sequence"/>
</dbReference>
<sequence>MDSSRPRKHAYELEQLVLDAKSFPREHWLWEAALEPLPSVLLAPHLSGSVCSLAAARRATAPGVDLAGQSDAGPQSRRTLGLHLIVKAAVTGAATAGRRSPVNQQKVRFFTCSGNIVIDLAPAEELPEHSRYNRLCLAQVQSKPGTAAAVLSPTQALRLARQVTALSGRLEQRHTSWRHTSSHAWELPDEGLGRQLRASIPPGTRLEVDVLEPANSTLVIEVEGRPFRAHPTAYVDVNAAGSHSSVISSHPAAAVAATLRRAAFLASAQAITGTSAQGDEASVGPAVERSPSSGDRAMPAAEARGLLAAARRLVEIFPPPPVGQVLPSRAAADECARRVLALPHHESGETLAQSRSRLRGWRVAGSFPACCTDLLAAVSDYEGKPGPAPDIDLALHTAMANLDATHQSQPWDPGHHNQHAHHVGVHDAHGESHPDQAAAGGRESQMFRMIQRRLPPWARWLANETDGAGASAQRPLRNHEAPRGDGTVVILRRDSEVHPLWLGTSAFLTRALQRQAEPARKRNRAEAQFALELQHQHRHQHQHTPLPSNFAPSQAAREALGELEHQAALHPTSVALARAVLGWRVGSAGMAPQVRGAIVLLARGPREILTDPAMEQVIAAMYDHEGPMASVDRALLAELLRSTALVYTASDVAVGSDAMRSLTPSAPVGSLLGGALGLEDCRGCIAATCRLAAASVGMLMRMQAETGVCHGDVHSGNRFLAVSPEGGEHGPDGVAPNDFQSHMYATPALQQPRLTRNSAPEGRVADTFGADPVGGGGGLWPKLSDADFARMIAAQHSAAPPGARFPGMQAPVEGAAPHDRHGPDSIARWRLGFAAELPDSALGRSDRVQLGLDAALVAAVGDAPDADASAVAARALDREADSAPGSVHAVRRYPNVTVHPIVVDMDASSLCSQTHSPWTRGFEVRQAIQDVRSHLNTAARDFCHLKDTATAWHNQLTSQPEYSACARGMDGTSECGEAIRRQADAEGKPDPAPLQVPELPVGVWPIELRELLSACAEQGLGPTGSDRAVDDPALRWIGSVNNAARYAAASAMETERVSRSRRRSLSMGDRDDSGDGRIEPSQPQINASRSKLLRSRPGATDVFDRVSQRQAGGLWRSNQWRLCSEQFNDTDVQGSGPCLSLPPPLGLPHSDATELDPAGGFALAGSYLDKAVPRELSLELGSDAATSQNLVSMELLAVVRSLLLESVRETLGA</sequence>
<comment type="caution">
    <text evidence="2">The sequence shown here is derived from an EMBL/GenBank/DDBJ whole genome shotgun (WGS) entry which is preliminary data.</text>
</comment>
<protein>
    <submittedName>
        <fullName evidence="2">Uncharacterized protein</fullName>
    </submittedName>
</protein>
<gene>
    <name evidence="2" type="ORF">FNF31_06230</name>
</gene>
<feature type="region of interest" description="Disordered" evidence="1">
    <location>
        <begin position="412"/>
        <end position="440"/>
    </location>
</feature>
<dbReference type="AlphaFoldDB" id="A0A5A8CSJ2"/>
<evidence type="ECO:0000256" key="1">
    <source>
        <dbReference type="SAM" id="MobiDB-lite"/>
    </source>
</evidence>
<evidence type="ECO:0000313" key="3">
    <source>
        <dbReference type="Proteomes" id="UP000325113"/>
    </source>
</evidence>
<evidence type="ECO:0000313" key="2">
    <source>
        <dbReference type="EMBL" id="KAA0154811.1"/>
    </source>
</evidence>
<proteinExistence type="predicted"/>
<name>A0A5A8CSJ2_CAFRO</name>